<evidence type="ECO:0000256" key="4">
    <source>
        <dbReference type="ARBA" id="ARBA00022695"/>
    </source>
</evidence>
<dbReference type="Gene3D" id="3.90.550.10">
    <property type="entry name" value="Spore Coat Polysaccharide Biosynthesis Protein SpsA, Chain A"/>
    <property type="match status" value="1"/>
</dbReference>
<dbReference type="GO" id="GO:0003977">
    <property type="term" value="F:UDP-N-acetylglucosamine diphosphorylase activity"/>
    <property type="evidence" value="ECO:0007669"/>
    <property type="project" value="UniProtKB-EC"/>
</dbReference>
<keyword evidence="7" id="KW-0460">Magnesium</keyword>
<feature type="domain" description="MobA-like NTP transferase" evidence="15">
    <location>
        <begin position="8"/>
        <end position="141"/>
    </location>
</feature>
<dbReference type="Pfam" id="PF12804">
    <property type="entry name" value="NTP_transf_3"/>
    <property type="match status" value="1"/>
</dbReference>
<evidence type="ECO:0000256" key="9">
    <source>
        <dbReference type="ARBA" id="ARBA00022984"/>
    </source>
</evidence>
<dbReference type="CDD" id="cd02540">
    <property type="entry name" value="GT2_GlmU_N_bac"/>
    <property type="match status" value="1"/>
</dbReference>
<evidence type="ECO:0000256" key="1">
    <source>
        <dbReference type="ARBA" id="ARBA00001946"/>
    </source>
</evidence>
<keyword evidence="10" id="KW-0511">Multifunctional enzyme</keyword>
<dbReference type="HAMAP" id="MF_01631">
    <property type="entry name" value="GlmU"/>
    <property type="match status" value="1"/>
</dbReference>
<dbReference type="GO" id="GO:0071555">
    <property type="term" value="P:cell wall organization"/>
    <property type="evidence" value="ECO:0007669"/>
    <property type="project" value="UniProtKB-KW"/>
</dbReference>
<keyword evidence="4" id="KW-0548">Nucleotidyltransferase</keyword>
<keyword evidence="9" id="KW-0573">Peptidoglycan synthesis</keyword>
<dbReference type="GO" id="GO:0009252">
    <property type="term" value="P:peptidoglycan biosynthetic process"/>
    <property type="evidence" value="ECO:0007669"/>
    <property type="project" value="UniProtKB-KW"/>
</dbReference>
<dbReference type="PANTHER" id="PTHR43584">
    <property type="entry name" value="NUCLEOTIDYL TRANSFERASE"/>
    <property type="match status" value="1"/>
</dbReference>
<keyword evidence="8" id="KW-0133">Cell shape</keyword>
<accession>A0A6J6PBH9</accession>
<dbReference type="GO" id="GO:0008360">
    <property type="term" value="P:regulation of cell shape"/>
    <property type="evidence" value="ECO:0007669"/>
    <property type="project" value="UniProtKB-KW"/>
</dbReference>
<dbReference type="InterPro" id="IPR038009">
    <property type="entry name" value="GlmU_C_LbH"/>
</dbReference>
<organism evidence="16">
    <name type="scientific">freshwater metagenome</name>
    <dbReference type="NCBI Taxonomy" id="449393"/>
    <lineage>
        <taxon>unclassified sequences</taxon>
        <taxon>metagenomes</taxon>
        <taxon>ecological metagenomes</taxon>
    </lineage>
</organism>
<dbReference type="CDD" id="cd03353">
    <property type="entry name" value="LbH_GlmU_C"/>
    <property type="match status" value="1"/>
</dbReference>
<dbReference type="SUPFAM" id="SSF51161">
    <property type="entry name" value="Trimeric LpxA-like enzymes"/>
    <property type="match status" value="1"/>
</dbReference>
<name>A0A6J6PBH9_9ZZZZ</name>
<dbReference type="SUPFAM" id="SSF53448">
    <property type="entry name" value="Nucleotide-diphospho-sugar transferases"/>
    <property type="match status" value="1"/>
</dbReference>
<comment type="cofactor">
    <cofactor evidence="1">
        <name>Mg(2+)</name>
        <dbReference type="ChEBI" id="CHEBI:18420"/>
    </cofactor>
</comment>
<dbReference type="AlphaFoldDB" id="A0A6J6PBH9"/>
<evidence type="ECO:0000256" key="2">
    <source>
        <dbReference type="ARBA" id="ARBA00022490"/>
    </source>
</evidence>
<gene>
    <name evidence="16" type="ORF">UFOPK2370_01292</name>
</gene>
<reference evidence="16" key="1">
    <citation type="submission" date="2020-05" db="EMBL/GenBank/DDBJ databases">
        <authorList>
            <person name="Chiriac C."/>
            <person name="Salcher M."/>
            <person name="Ghai R."/>
            <person name="Kavagutti S V."/>
        </authorList>
    </citation>
    <scope>NUCLEOTIDE SEQUENCE</scope>
</reference>
<dbReference type="Gene3D" id="2.160.10.10">
    <property type="entry name" value="Hexapeptide repeat proteins"/>
    <property type="match status" value="1"/>
</dbReference>
<keyword evidence="12" id="KW-0961">Cell wall biogenesis/degradation</keyword>
<keyword evidence="6" id="KW-0677">Repeat</keyword>
<evidence type="ECO:0000256" key="14">
    <source>
        <dbReference type="ARBA" id="ARBA00048493"/>
    </source>
</evidence>
<dbReference type="GO" id="GO:0019134">
    <property type="term" value="F:glucosamine-1-phosphate N-acetyltransferase activity"/>
    <property type="evidence" value="ECO:0007669"/>
    <property type="project" value="UniProtKB-EC"/>
</dbReference>
<evidence type="ECO:0000256" key="7">
    <source>
        <dbReference type="ARBA" id="ARBA00022842"/>
    </source>
</evidence>
<comment type="catalytic activity">
    <reaction evidence="13">
        <text>alpha-D-glucosamine 1-phosphate + acetyl-CoA = N-acetyl-alpha-D-glucosamine 1-phosphate + CoA + H(+)</text>
        <dbReference type="Rhea" id="RHEA:13725"/>
        <dbReference type="ChEBI" id="CHEBI:15378"/>
        <dbReference type="ChEBI" id="CHEBI:57287"/>
        <dbReference type="ChEBI" id="CHEBI:57288"/>
        <dbReference type="ChEBI" id="CHEBI:57776"/>
        <dbReference type="ChEBI" id="CHEBI:58516"/>
        <dbReference type="EC" id="2.3.1.157"/>
    </reaction>
</comment>
<keyword evidence="5" id="KW-0479">Metal-binding</keyword>
<dbReference type="EMBL" id="CAEZXK010000076">
    <property type="protein sequence ID" value="CAB4696891.1"/>
    <property type="molecule type" value="Genomic_DNA"/>
</dbReference>
<dbReference type="NCBIfam" id="TIGR01173">
    <property type="entry name" value="glmU"/>
    <property type="match status" value="1"/>
</dbReference>
<keyword evidence="3" id="KW-0808">Transferase</keyword>
<evidence type="ECO:0000256" key="5">
    <source>
        <dbReference type="ARBA" id="ARBA00022723"/>
    </source>
</evidence>
<dbReference type="GO" id="GO:0000287">
    <property type="term" value="F:magnesium ion binding"/>
    <property type="evidence" value="ECO:0007669"/>
    <property type="project" value="InterPro"/>
</dbReference>
<dbReference type="InterPro" id="IPR050065">
    <property type="entry name" value="GlmU-like"/>
</dbReference>
<evidence type="ECO:0000313" key="16">
    <source>
        <dbReference type="EMBL" id="CAB4696891.1"/>
    </source>
</evidence>
<dbReference type="InterPro" id="IPR025877">
    <property type="entry name" value="MobA-like_NTP_Trfase"/>
</dbReference>
<sequence length="476" mass="50005">MAEQHLAVVVLAAGEGTRMRSRKPKVMHEIAGLPLLGHALVTATQLGASYVVPVVRHQKELISEYVSAFFPSAIIAEQDELPGTGRAVECALEAIPADFDGAVVVTSGDVPMLDVATLEHLIDTHLESGAAATLLTAVLEDPHGYGRVIRNSAGAFLEIIEELDATDAQRKVNEVNAGVYVFDAKHLRDALASTGTHNAQGEKYLTYVAEAFVKSKQKVIAMQVTDNWVVAGINDRRQLAEVALELNLRICEAWQLAGVTILDPASTWIDVTVQLGEDVTLMPGTYLRGFTTIDEGSTIGPEVVMTDTQVGAGASVIKAHVTGSRIGDGASVGPFAYLRPGTDLGADGKIGTFVETKNAKIGAGSKVPHLSYVGDAEIGVGSNIGAGTIFANYDGVDKHRSTVGSHVRTGASNVFVAPITIGDGAYTAAGTVVRRDVEPGAIALNVSPQKNLADWVLQKRPGSKSAEAAETAQKAK</sequence>
<dbReference type="GO" id="GO:0000902">
    <property type="term" value="P:cell morphogenesis"/>
    <property type="evidence" value="ECO:0007669"/>
    <property type="project" value="InterPro"/>
</dbReference>
<evidence type="ECO:0000256" key="10">
    <source>
        <dbReference type="ARBA" id="ARBA00023268"/>
    </source>
</evidence>
<evidence type="ECO:0000256" key="3">
    <source>
        <dbReference type="ARBA" id="ARBA00022679"/>
    </source>
</evidence>
<evidence type="ECO:0000256" key="8">
    <source>
        <dbReference type="ARBA" id="ARBA00022960"/>
    </source>
</evidence>
<dbReference type="InterPro" id="IPR011004">
    <property type="entry name" value="Trimer_LpxA-like_sf"/>
</dbReference>
<comment type="catalytic activity">
    <reaction evidence="14">
        <text>N-acetyl-alpha-D-glucosamine 1-phosphate + UTP + H(+) = UDP-N-acetyl-alpha-D-glucosamine + diphosphate</text>
        <dbReference type="Rhea" id="RHEA:13509"/>
        <dbReference type="ChEBI" id="CHEBI:15378"/>
        <dbReference type="ChEBI" id="CHEBI:33019"/>
        <dbReference type="ChEBI" id="CHEBI:46398"/>
        <dbReference type="ChEBI" id="CHEBI:57705"/>
        <dbReference type="ChEBI" id="CHEBI:57776"/>
        <dbReference type="EC" id="2.7.7.23"/>
    </reaction>
</comment>
<evidence type="ECO:0000259" key="15">
    <source>
        <dbReference type="Pfam" id="PF12804"/>
    </source>
</evidence>
<evidence type="ECO:0000256" key="13">
    <source>
        <dbReference type="ARBA" id="ARBA00048247"/>
    </source>
</evidence>
<protein>
    <submittedName>
        <fullName evidence="16">Unannotated protein</fullName>
    </submittedName>
</protein>
<dbReference type="PANTHER" id="PTHR43584:SF3">
    <property type="entry name" value="BIFUNCTIONAL PROTEIN GLMU"/>
    <property type="match status" value="1"/>
</dbReference>
<evidence type="ECO:0000256" key="11">
    <source>
        <dbReference type="ARBA" id="ARBA00023315"/>
    </source>
</evidence>
<dbReference type="InterPro" id="IPR029044">
    <property type="entry name" value="Nucleotide-diphossugar_trans"/>
</dbReference>
<dbReference type="InterPro" id="IPR005882">
    <property type="entry name" value="Bifunctional_GlmU"/>
</dbReference>
<dbReference type="NCBIfam" id="NF010932">
    <property type="entry name" value="PRK14352.1"/>
    <property type="match status" value="1"/>
</dbReference>
<evidence type="ECO:0000256" key="6">
    <source>
        <dbReference type="ARBA" id="ARBA00022737"/>
    </source>
</evidence>
<evidence type="ECO:0000256" key="12">
    <source>
        <dbReference type="ARBA" id="ARBA00023316"/>
    </source>
</evidence>
<dbReference type="GO" id="GO:0005737">
    <property type="term" value="C:cytoplasm"/>
    <property type="evidence" value="ECO:0007669"/>
    <property type="project" value="InterPro"/>
</dbReference>
<keyword evidence="11" id="KW-0012">Acyltransferase</keyword>
<dbReference type="GO" id="GO:0006048">
    <property type="term" value="P:UDP-N-acetylglucosamine biosynthetic process"/>
    <property type="evidence" value="ECO:0007669"/>
    <property type="project" value="InterPro"/>
</dbReference>
<keyword evidence="2" id="KW-0963">Cytoplasm</keyword>
<proteinExistence type="inferred from homology"/>